<protein>
    <recommendedName>
        <fullName evidence="3">Response regulator</fullName>
    </recommendedName>
</protein>
<dbReference type="OrthoDB" id="582170at2"/>
<proteinExistence type="predicted"/>
<name>A0A370KG19_9HYPH</name>
<dbReference type="AlphaFoldDB" id="A0A370KG19"/>
<dbReference type="SUPFAM" id="SSF52172">
    <property type="entry name" value="CheY-like"/>
    <property type="match status" value="1"/>
</dbReference>
<sequence length="195" mass="21646">MSIPGFLYGTFDGNDLAIMQAAFDRITAETWFTSQADQREKFARLIVGMYARGLVIPDRLESVCRALARKQFSRDPLSALSGKRILLVEDEYLIARDAEEQLRELGVEVVGPVANVGDALRIVDTDDEPLDGALLDIAINGQTVYPVAAFLAMRQIPFAFVTGYEQRQVPAFYRSIPTFRKPCDWGMMASAVSST</sequence>
<evidence type="ECO:0000313" key="2">
    <source>
        <dbReference type="Proteomes" id="UP000254939"/>
    </source>
</evidence>
<comment type="caution">
    <text evidence="1">The sequence shown here is derived from an EMBL/GenBank/DDBJ whole genome shotgun (WGS) entry which is preliminary data.</text>
</comment>
<accession>A0A370KG19</accession>
<dbReference type="Proteomes" id="UP000254939">
    <property type="component" value="Unassembled WGS sequence"/>
</dbReference>
<dbReference type="EMBL" id="NAAC01000043">
    <property type="protein sequence ID" value="RDJ03219.1"/>
    <property type="molecule type" value="Genomic_DNA"/>
</dbReference>
<reference evidence="1 2" key="1">
    <citation type="submission" date="2017-03" db="EMBL/GenBank/DDBJ databases">
        <title>Genome analysis of Rhizobial strains effectives or ineffectives for nitrogen fixation isolated from bean seeds.</title>
        <authorList>
            <person name="Peralta H."/>
            <person name="Aguilar-Vera A."/>
            <person name="Mora Y."/>
            <person name="Vargas-Lagunas C."/>
            <person name="Girard L."/>
            <person name="Mora J."/>
        </authorList>
    </citation>
    <scope>NUCLEOTIDE SEQUENCE [LARGE SCALE GENOMIC DNA]</scope>
    <source>
        <strain evidence="1 2">CCGM3</strain>
    </source>
</reference>
<gene>
    <name evidence="1" type="ORF">B5K06_29900</name>
</gene>
<dbReference type="InterPro" id="IPR011006">
    <property type="entry name" value="CheY-like_superfamily"/>
</dbReference>
<organism evidence="1 2">
    <name type="scientific">Rhizobium grahamii</name>
    <dbReference type="NCBI Taxonomy" id="1120045"/>
    <lineage>
        <taxon>Bacteria</taxon>
        <taxon>Pseudomonadati</taxon>
        <taxon>Pseudomonadota</taxon>
        <taxon>Alphaproteobacteria</taxon>
        <taxon>Hyphomicrobiales</taxon>
        <taxon>Rhizobiaceae</taxon>
        <taxon>Rhizobium/Agrobacterium group</taxon>
        <taxon>Rhizobium</taxon>
    </lineage>
</organism>
<dbReference type="Gene3D" id="3.40.50.2300">
    <property type="match status" value="1"/>
</dbReference>
<evidence type="ECO:0000313" key="1">
    <source>
        <dbReference type="EMBL" id="RDJ03219.1"/>
    </source>
</evidence>
<evidence type="ECO:0008006" key="3">
    <source>
        <dbReference type="Google" id="ProtNLM"/>
    </source>
</evidence>
<dbReference type="RefSeq" id="WP_114715551.1">
    <property type="nucleotide sequence ID" value="NZ_KZ857269.1"/>
</dbReference>